<dbReference type="EMBL" id="JAUPFM010000012">
    <property type="protein sequence ID" value="KAK2835428.1"/>
    <property type="molecule type" value="Genomic_DNA"/>
</dbReference>
<evidence type="ECO:0000313" key="3">
    <source>
        <dbReference type="Proteomes" id="UP001187415"/>
    </source>
</evidence>
<evidence type="ECO:0000313" key="2">
    <source>
        <dbReference type="EMBL" id="KAK2835428.1"/>
    </source>
</evidence>
<comment type="caution">
    <text evidence="2">The sequence shown here is derived from an EMBL/GenBank/DDBJ whole genome shotgun (WGS) entry which is preliminary data.</text>
</comment>
<keyword evidence="3" id="KW-1185">Reference proteome</keyword>
<evidence type="ECO:0000256" key="1">
    <source>
        <dbReference type="SAM" id="MobiDB-lite"/>
    </source>
</evidence>
<feature type="region of interest" description="Disordered" evidence="1">
    <location>
        <begin position="28"/>
        <end position="53"/>
    </location>
</feature>
<name>A0AA88MD72_CHASR</name>
<protein>
    <submittedName>
        <fullName evidence="2">Uncharacterized protein</fullName>
    </submittedName>
</protein>
<reference evidence="2" key="1">
    <citation type="submission" date="2023-07" db="EMBL/GenBank/DDBJ databases">
        <title>Chromosome-level Genome Assembly of Striped Snakehead (Channa striata).</title>
        <authorList>
            <person name="Liu H."/>
        </authorList>
    </citation>
    <scope>NUCLEOTIDE SEQUENCE</scope>
    <source>
        <strain evidence="2">Gz</strain>
        <tissue evidence="2">Muscle</tissue>
    </source>
</reference>
<dbReference type="Proteomes" id="UP001187415">
    <property type="component" value="Unassembled WGS sequence"/>
</dbReference>
<gene>
    <name evidence="2" type="ORF">Q5P01_015912</name>
</gene>
<organism evidence="2 3">
    <name type="scientific">Channa striata</name>
    <name type="common">Snakehead murrel</name>
    <name type="synonym">Ophicephalus striatus</name>
    <dbReference type="NCBI Taxonomy" id="64152"/>
    <lineage>
        <taxon>Eukaryota</taxon>
        <taxon>Metazoa</taxon>
        <taxon>Chordata</taxon>
        <taxon>Craniata</taxon>
        <taxon>Vertebrata</taxon>
        <taxon>Euteleostomi</taxon>
        <taxon>Actinopterygii</taxon>
        <taxon>Neopterygii</taxon>
        <taxon>Teleostei</taxon>
        <taxon>Neoteleostei</taxon>
        <taxon>Acanthomorphata</taxon>
        <taxon>Anabantaria</taxon>
        <taxon>Anabantiformes</taxon>
        <taxon>Channoidei</taxon>
        <taxon>Channidae</taxon>
        <taxon>Channa</taxon>
    </lineage>
</organism>
<sequence>MFLAADQLGSQGYPGFANSHGKGGVLRAEGGADEGSRWKRGGRDGWPFSTGERPMLWGREEKRGSGASRGILADGAALCQERVGWRKARERERDGGVTWMDGSWGCCDVSIFVSEVVRSGGRQWQPPGKALVYSPALRP</sequence>
<accession>A0AA88MD72</accession>
<dbReference type="AlphaFoldDB" id="A0AA88MD72"/>
<feature type="compositionally biased region" description="Basic and acidic residues" evidence="1">
    <location>
        <begin position="34"/>
        <end position="43"/>
    </location>
</feature>
<proteinExistence type="predicted"/>